<reference evidence="2" key="1">
    <citation type="submission" date="2018-02" db="EMBL/GenBank/DDBJ databases">
        <authorList>
            <person name="Kim S.-K."/>
            <person name="Jung H.-I."/>
            <person name="Lee S.-W."/>
        </authorList>
    </citation>
    <scope>NUCLEOTIDE SEQUENCE</scope>
    <source>
        <strain evidence="2">SK3146</strain>
    </source>
</reference>
<dbReference type="EMBL" id="CP027059">
    <property type="protein sequence ID" value="UQZ85503.1"/>
    <property type="molecule type" value="Genomic_DNA"/>
</dbReference>
<organism evidence="2 3">
    <name type="scientific">Paenibacillus konkukensis</name>
    <dbReference type="NCBI Taxonomy" id="2020716"/>
    <lineage>
        <taxon>Bacteria</taxon>
        <taxon>Bacillati</taxon>
        <taxon>Bacillota</taxon>
        <taxon>Bacilli</taxon>
        <taxon>Bacillales</taxon>
        <taxon>Paenibacillaceae</taxon>
        <taxon>Paenibacillus</taxon>
    </lineage>
</organism>
<dbReference type="Gene3D" id="3.40.50.1110">
    <property type="entry name" value="SGNH hydrolase"/>
    <property type="match status" value="1"/>
</dbReference>
<accession>A0ABY4RTP4</accession>
<name>A0ABY4RTP4_9BACL</name>
<gene>
    <name evidence="2" type="ORF">SK3146_04792</name>
</gene>
<dbReference type="CDD" id="cd00229">
    <property type="entry name" value="SGNH_hydrolase"/>
    <property type="match status" value="1"/>
</dbReference>
<evidence type="ECO:0000313" key="3">
    <source>
        <dbReference type="Proteomes" id="UP001057134"/>
    </source>
</evidence>
<proteinExistence type="predicted"/>
<evidence type="ECO:0000259" key="1">
    <source>
        <dbReference type="Pfam" id="PF13472"/>
    </source>
</evidence>
<feature type="domain" description="SGNH hydrolase-type esterase" evidence="1">
    <location>
        <begin position="6"/>
        <end position="185"/>
    </location>
</feature>
<dbReference type="SUPFAM" id="SSF52266">
    <property type="entry name" value="SGNH hydrolase"/>
    <property type="match status" value="1"/>
</dbReference>
<dbReference type="InterPro" id="IPR013830">
    <property type="entry name" value="SGNH_hydro"/>
</dbReference>
<dbReference type="InterPro" id="IPR036514">
    <property type="entry name" value="SGNH_hydro_sf"/>
</dbReference>
<dbReference type="Pfam" id="PF13472">
    <property type="entry name" value="Lipase_GDSL_2"/>
    <property type="match status" value="1"/>
</dbReference>
<sequence length="203" mass="22787">MRQLFVIGDSISIQYGPYLRSMVEGKFGYDRKRGEEQALVDLDKPVGANGGDSAMLLDYLREEHSRGTRYDILLLNCGLHDMKTSPRDGIKQVPLEAYHGNLQEIVELAKAMANDVVWVRTTDALEEIHNAKSKSFHRFHADALAYNEAADRMMKASGIPLVDLYGFSRTFGPEAFGDHVHYTDEVRKLQAAFIAGYLDALFA</sequence>
<evidence type="ECO:0000313" key="2">
    <source>
        <dbReference type="EMBL" id="UQZ85503.1"/>
    </source>
</evidence>
<protein>
    <recommendedName>
        <fullName evidence="1">SGNH hydrolase-type esterase domain-containing protein</fullName>
    </recommendedName>
</protein>
<reference evidence="2" key="2">
    <citation type="journal article" date="2021" name="J Anim Sci Technol">
        <title>Complete genome sequence of Paenibacillus konkukensis sp. nov. SK3146 as a potential probiotic strain.</title>
        <authorList>
            <person name="Jung H.I."/>
            <person name="Park S."/>
            <person name="Niu K.M."/>
            <person name="Lee S.W."/>
            <person name="Kothari D."/>
            <person name="Yi K.J."/>
            <person name="Kim S.K."/>
        </authorList>
    </citation>
    <scope>NUCLEOTIDE SEQUENCE</scope>
    <source>
        <strain evidence="2">SK3146</strain>
    </source>
</reference>
<keyword evidence="3" id="KW-1185">Reference proteome</keyword>
<dbReference type="RefSeq" id="WP_249861129.1">
    <property type="nucleotide sequence ID" value="NZ_CP027059.1"/>
</dbReference>
<dbReference type="Proteomes" id="UP001057134">
    <property type="component" value="Chromosome"/>
</dbReference>